<dbReference type="GO" id="GO:0003677">
    <property type="term" value="F:DNA binding"/>
    <property type="evidence" value="ECO:0007669"/>
    <property type="project" value="InterPro"/>
</dbReference>
<evidence type="ECO:0000256" key="3">
    <source>
        <dbReference type="ARBA" id="ARBA00023242"/>
    </source>
</evidence>
<dbReference type="GO" id="GO:0006351">
    <property type="term" value="P:DNA-templated transcription"/>
    <property type="evidence" value="ECO:0007669"/>
    <property type="project" value="InterPro"/>
</dbReference>
<name>A0A1J8QSU9_9AGAM</name>
<sequence length="1225" mass="135187">MPPGKGSRFVGVAEEYLRRKAAKLEERMRSLEDALAIVQINTSTEPHPLLAKKWTIDDADDEHDADSISTTAEYGVIDALGSLHFDGDFQSGATRFFGPSGGSESLLLTAKQINTETPLSTEIQEIDLPPAIIAFDQAFPLTPPNIHTTPVRKMIELYLPTRSRAVSLCDTFLVSLSWMFQIVSRHQIVDRLIPLIYRPMMGSAQPPGHGPHDLALLLTVLALGALLDPTLPPYNTEARRYYKLARAALCLQNVLVNRSVVTVKVLHLMSVYNGMSGLESNLENCYSLLNFAGQVALQIGFHKDPSRWGFVGRELYERRSYFWTLHSLSLWQSLVTGRPPVIMPAFVDCQIPSDLDETTYQSGETSVGFGNWSSLYTVECLAPIVEAIQATKPSSYQTILELDRKIREFSVPVFTDEPDSDGMRLFAQSHYRELTLMYLHRGFFAQAMTDFPSDPLRSPLGQSFIVAYRCASVLIIATDDQFAKQPLLCSRVWRVWSFAFSAAVIVGTVATRRLGIKLDPDPFEHLERACSLFDDAARTSSRAKKALVILLRLRQKAIHARIDPLQQASYLPSLKSSESQDEPDELEVFGGRTMLVRTSSKQVSRSSQGKMPLSMQLPGPTSIEHNPQYQRTHHHPHFINIPEIREEGDHNLRDAALGLPPELEGLYREIAGPQYSRATSLYGPPQGQQSSVMLEDRWSSFMHNSPLPPEHLTHLCPQARSVQLENAGWAMGLPLIGEVHWCRLLSLGLLSGALAQTSLGPTVDVGYATYLGNQTYPNTVAYLGIPYAEPPVGGLRFRATVPLNTTRVREEASRQAVVNATYYPDFCIQGTTGVGDAGGAGSEDCLKVNIYAPYGAQEGDNLPVLFYIHGGGYTFGNPRNWPFDGWIKQSPNVIIVSVYYRLDSFGFLATPEFADPTYGDFNAGFTDQIQALKWVKSYISKFGGDPTKVTINGESAGASSVELHMISDESVQLFSSAIAQSIYRTPLPTPDQQQPLFQFYASYAGCGAGSVAQQMKCLRSASISALARAQDAAVQGKFSGLYNRFRPVLDGVVFTGYPTRKFQRGEFAQVPLIVGATSNETLSVGANISLALKDFFPSLTDAVIQEFGRLYPADEINSSSQHFQVATGEPEIICGRQAMGGPSSLYSNTWTYRYNTPNPTISADIVIHAAENWMMFDGTNTGFNGSTTFTPQTPVELAFASELIAYWLSLVRAGNPNTYKLDMSP</sequence>
<organism evidence="6 7">
    <name type="scientific">Rhizopogon vesiculosus</name>
    <dbReference type="NCBI Taxonomy" id="180088"/>
    <lineage>
        <taxon>Eukaryota</taxon>
        <taxon>Fungi</taxon>
        <taxon>Dikarya</taxon>
        <taxon>Basidiomycota</taxon>
        <taxon>Agaricomycotina</taxon>
        <taxon>Agaricomycetes</taxon>
        <taxon>Agaricomycetidae</taxon>
        <taxon>Boletales</taxon>
        <taxon>Suillineae</taxon>
        <taxon>Rhizopogonaceae</taxon>
        <taxon>Rhizopogon</taxon>
    </lineage>
</organism>
<dbReference type="Pfam" id="PF00135">
    <property type="entry name" value="COesterase"/>
    <property type="match status" value="1"/>
</dbReference>
<evidence type="ECO:0000256" key="1">
    <source>
        <dbReference type="ARBA" id="ARBA00005964"/>
    </source>
</evidence>
<accession>A0A1J8QSU9</accession>
<dbReference type="Gene3D" id="3.40.50.1820">
    <property type="entry name" value="alpha/beta hydrolase"/>
    <property type="match status" value="1"/>
</dbReference>
<comment type="caution">
    <text evidence="6">The sequence shown here is derived from an EMBL/GenBank/DDBJ whole genome shotgun (WGS) entry which is preliminary data.</text>
</comment>
<reference evidence="6 7" key="1">
    <citation type="submission" date="2016-03" db="EMBL/GenBank/DDBJ databases">
        <title>Comparative genomics of the ectomycorrhizal sister species Rhizopogon vinicolor and Rhizopogon vesiculosus (Basidiomycota: Boletales) reveals a divergence of the mating type B locus.</title>
        <authorList>
            <person name="Mujic A.B."/>
            <person name="Kuo A."/>
            <person name="Tritt A."/>
            <person name="Lipzen A."/>
            <person name="Chen C."/>
            <person name="Johnson J."/>
            <person name="Sharma A."/>
            <person name="Barry K."/>
            <person name="Grigoriev I.V."/>
            <person name="Spatafora J.W."/>
        </authorList>
    </citation>
    <scope>NUCLEOTIDE SEQUENCE [LARGE SCALE GENOMIC DNA]</scope>
    <source>
        <strain evidence="6 7">AM-OR11-056</strain>
    </source>
</reference>
<keyword evidence="3" id="KW-0539">Nucleus</keyword>
<dbReference type="InterPro" id="IPR050309">
    <property type="entry name" value="Type-B_Carboxylest/Lipase"/>
</dbReference>
<feature type="non-terminal residue" evidence="6">
    <location>
        <position position="1225"/>
    </location>
</feature>
<evidence type="ECO:0000313" key="7">
    <source>
        <dbReference type="Proteomes" id="UP000183567"/>
    </source>
</evidence>
<dbReference type="EMBL" id="LVVM01002514">
    <property type="protein sequence ID" value="OJA16520.1"/>
    <property type="molecule type" value="Genomic_DNA"/>
</dbReference>
<keyword evidence="2" id="KW-0378">Hydrolase</keyword>
<dbReference type="InterPro" id="IPR002018">
    <property type="entry name" value="CarbesteraseB"/>
</dbReference>
<dbReference type="GO" id="GO:0016787">
    <property type="term" value="F:hydrolase activity"/>
    <property type="evidence" value="ECO:0007669"/>
    <property type="project" value="UniProtKB-KW"/>
</dbReference>
<dbReference type="Pfam" id="PF04082">
    <property type="entry name" value="Fungal_trans"/>
    <property type="match status" value="1"/>
</dbReference>
<dbReference type="PROSITE" id="PS00122">
    <property type="entry name" value="CARBOXYLESTERASE_B_1"/>
    <property type="match status" value="1"/>
</dbReference>
<dbReference type="CDD" id="cd12148">
    <property type="entry name" value="fungal_TF_MHR"/>
    <property type="match status" value="1"/>
</dbReference>
<dbReference type="OrthoDB" id="424974at2759"/>
<keyword evidence="4" id="KW-0175">Coiled coil</keyword>
<dbReference type="PANTHER" id="PTHR11559">
    <property type="entry name" value="CARBOXYLESTERASE"/>
    <property type="match status" value="1"/>
</dbReference>
<evidence type="ECO:0000259" key="5">
    <source>
        <dbReference type="SMART" id="SM00906"/>
    </source>
</evidence>
<comment type="similarity">
    <text evidence="1">Belongs to the type-B carboxylesterase/lipase family.</text>
</comment>
<feature type="domain" description="Xylanolytic transcriptional activator regulatory" evidence="5">
    <location>
        <begin position="285"/>
        <end position="358"/>
    </location>
</feature>
<dbReference type="AlphaFoldDB" id="A0A1J8QSU9"/>
<evidence type="ECO:0000256" key="4">
    <source>
        <dbReference type="SAM" id="Coils"/>
    </source>
</evidence>
<dbReference type="SUPFAM" id="SSF53474">
    <property type="entry name" value="alpha/beta-Hydrolases"/>
    <property type="match status" value="1"/>
</dbReference>
<keyword evidence="7" id="KW-1185">Reference proteome</keyword>
<dbReference type="Proteomes" id="UP000183567">
    <property type="component" value="Unassembled WGS sequence"/>
</dbReference>
<evidence type="ECO:0000313" key="6">
    <source>
        <dbReference type="EMBL" id="OJA16520.1"/>
    </source>
</evidence>
<proteinExistence type="inferred from homology"/>
<protein>
    <recommendedName>
        <fullName evidence="5">Xylanolytic transcriptional activator regulatory domain-containing protein</fullName>
    </recommendedName>
</protein>
<dbReference type="InterPro" id="IPR007219">
    <property type="entry name" value="XnlR_reg_dom"/>
</dbReference>
<dbReference type="InterPro" id="IPR019826">
    <property type="entry name" value="Carboxylesterase_B_AS"/>
</dbReference>
<evidence type="ECO:0000256" key="2">
    <source>
        <dbReference type="ARBA" id="ARBA00022801"/>
    </source>
</evidence>
<dbReference type="InterPro" id="IPR029058">
    <property type="entry name" value="AB_hydrolase_fold"/>
</dbReference>
<dbReference type="SMART" id="SM00906">
    <property type="entry name" value="Fungal_trans"/>
    <property type="match status" value="1"/>
</dbReference>
<dbReference type="GO" id="GO:0008270">
    <property type="term" value="F:zinc ion binding"/>
    <property type="evidence" value="ECO:0007669"/>
    <property type="project" value="InterPro"/>
</dbReference>
<feature type="coiled-coil region" evidence="4">
    <location>
        <begin position="14"/>
        <end position="41"/>
    </location>
</feature>
<gene>
    <name evidence="6" type="ORF">AZE42_00612</name>
</gene>
<dbReference type="STRING" id="180088.A0A1J8QSU9"/>